<feature type="region of interest" description="Disordered" evidence="10">
    <location>
        <begin position="330"/>
        <end position="356"/>
    </location>
</feature>
<keyword evidence="3" id="KW-1003">Cell membrane</keyword>
<keyword evidence="7" id="KW-0472">Membrane</keyword>
<dbReference type="OrthoDB" id="9804819at2"/>
<reference evidence="12 13" key="1">
    <citation type="submission" date="2018-11" db="EMBL/GenBank/DDBJ databases">
        <title>Draft genome sequence of Cellulomonas takizawaensis strain TKZ-21.</title>
        <authorList>
            <person name="Yamamura H."/>
            <person name="Hayashi T."/>
            <person name="Hamada M."/>
            <person name="Serisawa Y."/>
            <person name="Matsuyama K."/>
            <person name="Nakagawa Y."/>
            <person name="Otoguro M."/>
            <person name="Yanagida F."/>
            <person name="Hayakawa M."/>
        </authorList>
    </citation>
    <scope>NUCLEOTIDE SEQUENCE [LARGE SCALE GENOMIC DNA]</scope>
    <source>
        <strain evidence="12 13">TKZ-21</strain>
    </source>
</reference>
<evidence type="ECO:0000313" key="12">
    <source>
        <dbReference type="EMBL" id="GCD19787.1"/>
    </source>
</evidence>
<protein>
    <submittedName>
        <fullName evidence="12">Daunorubicin resistance protein DrrA family ABC transporter ATP-binding protein</fullName>
    </submittedName>
</protein>
<evidence type="ECO:0000259" key="11">
    <source>
        <dbReference type="PROSITE" id="PS50893"/>
    </source>
</evidence>
<dbReference type="GO" id="GO:0016887">
    <property type="term" value="F:ATP hydrolysis activity"/>
    <property type="evidence" value="ECO:0007669"/>
    <property type="project" value="InterPro"/>
</dbReference>
<dbReference type="Pfam" id="PF00005">
    <property type="entry name" value="ABC_tran"/>
    <property type="match status" value="1"/>
</dbReference>
<dbReference type="InterPro" id="IPR005894">
    <property type="entry name" value="DrrA"/>
</dbReference>
<evidence type="ECO:0000256" key="6">
    <source>
        <dbReference type="ARBA" id="ARBA00022967"/>
    </source>
</evidence>
<dbReference type="GO" id="GO:0005886">
    <property type="term" value="C:plasma membrane"/>
    <property type="evidence" value="ECO:0007669"/>
    <property type="project" value="UniProtKB-SubCell"/>
</dbReference>
<sequence>MPTSTGSPTIRAAGTATAATAPPAVRVRGLTRRYGETTVLDGLDLDVEHGTVHALLGPNGAGKTTTVRIVSTLLDPHGGTAHVAGYDVVRDAARARRRLGLVGQHAAVDEILGGRDNLVMFGRLSHLGTRDARRRADELLDRFDLADAADRPVGTYSGGMRRRLDLAAGLVLDPEVLLLDEPTTGLDPGGRREVWQAVRELVAGGTAVLLTTQYLEEVDQLASQVSVLAQGRLVARGTPDELKASIGQDRLDVVVRAETDLPAARAALDAVGTDVETDVATRRVTATVVDRVAALTHVVRTLDDARVPVDDVALRRPTLDEAFLHLTGVPADAPAGTSARSASDSPAAATAEEASR</sequence>
<comment type="subcellular location">
    <subcellularLocation>
        <location evidence="1">Cell membrane</location>
        <topology evidence="1">Peripheral membrane protein</topology>
        <orientation evidence="1">Cytoplasmic side</orientation>
    </subcellularLocation>
</comment>
<evidence type="ECO:0000313" key="13">
    <source>
        <dbReference type="Proteomes" id="UP000288246"/>
    </source>
</evidence>
<comment type="similarity">
    <text evidence="9">Belongs to the ABC transporter superfamily. Drug exporter-1 (DrugE1) (TC 3.A.1.105) family.</text>
</comment>
<dbReference type="PANTHER" id="PTHR42711:SF19">
    <property type="entry name" value="DOXORUBICIN RESISTANCE ATP-BINDING PROTEIN DRRA"/>
    <property type="match status" value="1"/>
</dbReference>
<keyword evidence="4" id="KW-0547">Nucleotide-binding</keyword>
<feature type="domain" description="ABC transporter" evidence="11">
    <location>
        <begin position="25"/>
        <end position="255"/>
    </location>
</feature>
<evidence type="ECO:0000256" key="9">
    <source>
        <dbReference type="ARBA" id="ARBA00049985"/>
    </source>
</evidence>
<dbReference type="Pfam" id="PF13732">
    <property type="entry name" value="DrrA1-3_C"/>
    <property type="match status" value="1"/>
</dbReference>
<evidence type="ECO:0000256" key="8">
    <source>
        <dbReference type="ARBA" id="ARBA00023251"/>
    </source>
</evidence>
<keyword evidence="8" id="KW-0046">Antibiotic resistance</keyword>
<keyword evidence="13" id="KW-1185">Reference proteome</keyword>
<dbReference type="PANTHER" id="PTHR42711">
    <property type="entry name" value="ABC TRANSPORTER ATP-BINDING PROTEIN"/>
    <property type="match status" value="1"/>
</dbReference>
<dbReference type="AlphaFoldDB" id="A0A401UYM1"/>
<dbReference type="Gene3D" id="3.40.50.300">
    <property type="entry name" value="P-loop containing nucleotide triphosphate hydrolases"/>
    <property type="match status" value="1"/>
</dbReference>
<evidence type="ECO:0000256" key="5">
    <source>
        <dbReference type="ARBA" id="ARBA00022840"/>
    </source>
</evidence>
<feature type="compositionally biased region" description="Low complexity" evidence="10">
    <location>
        <begin position="337"/>
        <end position="356"/>
    </location>
</feature>
<evidence type="ECO:0000256" key="3">
    <source>
        <dbReference type="ARBA" id="ARBA00022475"/>
    </source>
</evidence>
<dbReference type="InterPro" id="IPR025302">
    <property type="entry name" value="DrrA1/2-like_C"/>
</dbReference>
<comment type="caution">
    <text evidence="12">The sequence shown here is derived from an EMBL/GenBank/DDBJ whole genome shotgun (WGS) entry which is preliminary data.</text>
</comment>
<dbReference type="InterPro" id="IPR003593">
    <property type="entry name" value="AAA+_ATPase"/>
</dbReference>
<dbReference type="RefSeq" id="WP_124342319.1">
    <property type="nucleotide sequence ID" value="NZ_BHYL01000096.1"/>
</dbReference>
<evidence type="ECO:0000256" key="1">
    <source>
        <dbReference type="ARBA" id="ARBA00004413"/>
    </source>
</evidence>
<dbReference type="GO" id="GO:0043215">
    <property type="term" value="P:daunorubicin transport"/>
    <property type="evidence" value="ECO:0007669"/>
    <property type="project" value="InterPro"/>
</dbReference>
<keyword evidence="2" id="KW-0813">Transport</keyword>
<dbReference type="EMBL" id="BHYL01000096">
    <property type="protein sequence ID" value="GCD19787.1"/>
    <property type="molecule type" value="Genomic_DNA"/>
</dbReference>
<keyword evidence="6" id="KW-1278">Translocase</keyword>
<keyword evidence="5 12" id="KW-0067">ATP-binding</keyword>
<dbReference type="Proteomes" id="UP000288246">
    <property type="component" value="Unassembled WGS sequence"/>
</dbReference>
<dbReference type="PROSITE" id="PS50893">
    <property type="entry name" value="ABC_TRANSPORTER_2"/>
    <property type="match status" value="1"/>
</dbReference>
<dbReference type="PROSITE" id="PS00211">
    <property type="entry name" value="ABC_TRANSPORTER_1"/>
    <property type="match status" value="1"/>
</dbReference>
<dbReference type="InterPro" id="IPR003439">
    <property type="entry name" value="ABC_transporter-like_ATP-bd"/>
</dbReference>
<evidence type="ECO:0000256" key="7">
    <source>
        <dbReference type="ARBA" id="ARBA00023136"/>
    </source>
</evidence>
<dbReference type="SUPFAM" id="SSF52540">
    <property type="entry name" value="P-loop containing nucleoside triphosphate hydrolases"/>
    <property type="match status" value="1"/>
</dbReference>
<proteinExistence type="inferred from homology"/>
<name>A0A401UYM1_9CELL</name>
<dbReference type="GO" id="GO:0046677">
    <property type="term" value="P:response to antibiotic"/>
    <property type="evidence" value="ECO:0007669"/>
    <property type="project" value="UniProtKB-KW"/>
</dbReference>
<dbReference type="NCBIfam" id="TIGR01188">
    <property type="entry name" value="drrA"/>
    <property type="match status" value="1"/>
</dbReference>
<evidence type="ECO:0000256" key="2">
    <source>
        <dbReference type="ARBA" id="ARBA00022448"/>
    </source>
</evidence>
<dbReference type="GO" id="GO:0005524">
    <property type="term" value="F:ATP binding"/>
    <property type="evidence" value="ECO:0007669"/>
    <property type="project" value="UniProtKB-KW"/>
</dbReference>
<dbReference type="GO" id="GO:1900753">
    <property type="term" value="P:doxorubicin transport"/>
    <property type="evidence" value="ECO:0007669"/>
    <property type="project" value="InterPro"/>
</dbReference>
<organism evidence="12 13">
    <name type="scientific">Cellulomonas algicola</name>
    <dbReference type="NCBI Taxonomy" id="2071633"/>
    <lineage>
        <taxon>Bacteria</taxon>
        <taxon>Bacillati</taxon>
        <taxon>Actinomycetota</taxon>
        <taxon>Actinomycetes</taxon>
        <taxon>Micrococcales</taxon>
        <taxon>Cellulomonadaceae</taxon>
        <taxon>Cellulomonas</taxon>
    </lineage>
</organism>
<dbReference type="InterPro" id="IPR050763">
    <property type="entry name" value="ABC_transporter_ATP-binding"/>
</dbReference>
<evidence type="ECO:0000256" key="4">
    <source>
        <dbReference type="ARBA" id="ARBA00022741"/>
    </source>
</evidence>
<dbReference type="InterPro" id="IPR017871">
    <property type="entry name" value="ABC_transporter-like_CS"/>
</dbReference>
<gene>
    <name evidence="12" type="ORF">CTKZ_13490</name>
</gene>
<evidence type="ECO:0000256" key="10">
    <source>
        <dbReference type="SAM" id="MobiDB-lite"/>
    </source>
</evidence>
<dbReference type="SMART" id="SM00382">
    <property type="entry name" value="AAA"/>
    <property type="match status" value="1"/>
</dbReference>
<accession>A0A401UYM1</accession>
<dbReference type="InterPro" id="IPR027417">
    <property type="entry name" value="P-loop_NTPase"/>
</dbReference>